<comment type="caution">
    <text evidence="13">The sequence shown here is derived from an EMBL/GenBank/DDBJ whole genome shotgun (WGS) entry which is preliminary data.</text>
</comment>
<evidence type="ECO:0000256" key="2">
    <source>
        <dbReference type="ARBA" id="ARBA00001933"/>
    </source>
</evidence>
<evidence type="ECO:0000313" key="14">
    <source>
        <dbReference type="Proteomes" id="UP000708148"/>
    </source>
</evidence>
<keyword evidence="6 11" id="KW-0328">Glycosyltransferase</keyword>
<sequence>MMRPHNVGCSSGHQIPPLRSSGFRPRVVRRAVGLPPLAVAGWRRRLDVVSFRNNNGRKRAETSKKPTDPETVHSDVLAKVEFNSGGNRGQVTALLAYQGLAWNLREHLMERMIATQNLWREKDPKFVYYLSAEFLMGRSLLNTIQNLELYEPYAQALKMLGYNLETLAEKERDASLGNGGLGRLAACFLDAMATMNLPGWGYGIRYKYGMFKQIIKDGEQMEVPDVWLTDGNPWEVRRPDVVFPVSFGGKLKKTVTGSHELVEWIPDEQVIAMAYDVPIPGFNTQNTGNLRLWESLPVNEFDLDAFNKGDILSAYNEKGRAEAITSVLYPNDSTPEGKALRLKQQYFFVSASLQDVLARFKKVHGNQFDLLPEKACFQLNDTHPTIGIAEMVHLLVDKEGLDWEAAWGITTKVFAFTNHTIMPEALEKWPVKVMREFLPRHMEIIETIDTQWQAFLEEKLSEMPKAEKQAAIDRMAIVHPNQWNKEEMLVNMAHLAVVGSHTVNGVAQIHSDIIKSTIFKDFHGVFPLKFQNKTNGVTPRRWLVFSNTDLATLITEALGTQEWMTNCKLLEGLKPFAEDAEFRKKWSAVKRKNKERLGAKIRELTGDDVDTSSMFDIQIKRIHEYKRQFLNVLSVIRRYNTIKAMTPEERKSVVPRVCVIAGKAASSYERAKDIIRLVGAVGDTINTDPEVRDLLRLYFLPDYNVSLAEVIIPAADLSQHISTAGTEASGTSNMKFQMNGSLILGTMDGANIEIAEEIAAIQGPDAKVGDGLFIFGVDAKDVPKLRKERKEFKTDPRWDEIMDMIKKGTFGNDKFEALVDSVNDMTVGNDWFLLANDFATYLDVQDEVDAMWKNQDEWVRRSILYTASSGKFSSDRTISQYAEEIWDVQPLAVA</sequence>
<evidence type="ECO:0000256" key="3">
    <source>
        <dbReference type="ARBA" id="ARBA00006047"/>
    </source>
</evidence>
<dbReference type="InterPro" id="IPR000811">
    <property type="entry name" value="Glyco_trans_35"/>
</dbReference>
<dbReference type="NCBIfam" id="TIGR02093">
    <property type="entry name" value="P_ylase"/>
    <property type="match status" value="1"/>
</dbReference>
<dbReference type="FunFam" id="3.40.50.2000:FF:000003">
    <property type="entry name" value="Alpha-1,4 glucan phosphorylase"/>
    <property type="match status" value="1"/>
</dbReference>
<organism evidence="13 14">
    <name type="scientific">Ostreobium quekettii</name>
    <dbReference type="NCBI Taxonomy" id="121088"/>
    <lineage>
        <taxon>Eukaryota</taxon>
        <taxon>Viridiplantae</taxon>
        <taxon>Chlorophyta</taxon>
        <taxon>core chlorophytes</taxon>
        <taxon>Ulvophyceae</taxon>
        <taxon>TCBD clade</taxon>
        <taxon>Bryopsidales</taxon>
        <taxon>Ostreobineae</taxon>
        <taxon>Ostreobiaceae</taxon>
        <taxon>Ostreobium</taxon>
    </lineage>
</organism>
<keyword evidence="9 11" id="KW-0119">Carbohydrate metabolism</keyword>
<comment type="catalytic activity">
    <reaction evidence="1 11">
        <text>[(1-&gt;4)-alpha-D-glucosyl](n) + phosphate = [(1-&gt;4)-alpha-D-glucosyl](n-1) + alpha-D-glucose 1-phosphate</text>
        <dbReference type="Rhea" id="RHEA:41732"/>
        <dbReference type="Rhea" id="RHEA-COMP:9584"/>
        <dbReference type="Rhea" id="RHEA-COMP:9586"/>
        <dbReference type="ChEBI" id="CHEBI:15444"/>
        <dbReference type="ChEBI" id="CHEBI:43474"/>
        <dbReference type="ChEBI" id="CHEBI:58601"/>
        <dbReference type="EC" id="2.4.1.1"/>
    </reaction>
</comment>
<protein>
    <recommendedName>
        <fullName evidence="11">Alpha-1,4 glucan phosphorylase</fullName>
        <ecNumber evidence="11">2.4.1.1</ecNumber>
    </recommendedName>
</protein>
<dbReference type="Proteomes" id="UP000708148">
    <property type="component" value="Unassembled WGS sequence"/>
</dbReference>
<feature type="region of interest" description="Disordered" evidence="12">
    <location>
        <begin position="1"/>
        <end position="21"/>
    </location>
</feature>
<dbReference type="SUPFAM" id="SSF53756">
    <property type="entry name" value="UDP-Glycosyltransferase/glycogen phosphorylase"/>
    <property type="match status" value="1"/>
</dbReference>
<evidence type="ECO:0000256" key="1">
    <source>
        <dbReference type="ARBA" id="ARBA00001275"/>
    </source>
</evidence>
<evidence type="ECO:0000256" key="5">
    <source>
        <dbReference type="ARBA" id="ARBA00022553"/>
    </source>
</evidence>
<dbReference type="EC" id="2.4.1.1" evidence="11"/>
<dbReference type="PANTHER" id="PTHR11468:SF30">
    <property type="entry name" value="ALPHA-1,4 GLUCAN PHOSPHORYLASE"/>
    <property type="match status" value="1"/>
</dbReference>
<evidence type="ECO:0000256" key="7">
    <source>
        <dbReference type="ARBA" id="ARBA00022679"/>
    </source>
</evidence>
<keyword evidence="14" id="KW-1185">Reference proteome</keyword>
<name>A0A8S1JBA6_9CHLO</name>
<dbReference type="CDD" id="cd04300">
    <property type="entry name" value="GT35_Glycogen_Phosphorylase"/>
    <property type="match status" value="1"/>
</dbReference>
<comment type="similarity">
    <text evidence="3 11">Belongs to the glycogen phosphorylase family.</text>
</comment>
<evidence type="ECO:0000256" key="6">
    <source>
        <dbReference type="ARBA" id="ARBA00022676"/>
    </source>
</evidence>
<evidence type="ECO:0000256" key="12">
    <source>
        <dbReference type="SAM" id="MobiDB-lite"/>
    </source>
</evidence>
<dbReference type="EMBL" id="CAJHUC010002182">
    <property type="protein sequence ID" value="CAD7703361.1"/>
    <property type="molecule type" value="Genomic_DNA"/>
</dbReference>
<dbReference type="OrthoDB" id="9215500at2759"/>
<dbReference type="InterPro" id="IPR011833">
    <property type="entry name" value="Glycg_phsphrylas"/>
</dbReference>
<evidence type="ECO:0000256" key="4">
    <source>
        <dbReference type="ARBA" id="ARBA00022533"/>
    </source>
</evidence>
<evidence type="ECO:0000256" key="9">
    <source>
        <dbReference type="ARBA" id="ARBA00023277"/>
    </source>
</evidence>
<dbReference type="FunFam" id="3.40.50.2000:FF:000149">
    <property type="entry name" value="Glycogen phosphorylase, muscle form"/>
    <property type="match status" value="1"/>
</dbReference>
<keyword evidence="7 11" id="KW-0808">Transferase</keyword>
<gene>
    <name evidence="13" type="ORF">OSTQU699_LOCUS8718</name>
</gene>
<keyword evidence="8 10" id="KW-0663">Pyridoxal phosphate</keyword>
<dbReference type="Gene3D" id="3.40.50.2000">
    <property type="entry name" value="Glycogen Phosphorylase B"/>
    <property type="match status" value="2"/>
</dbReference>
<dbReference type="GO" id="GO:0005737">
    <property type="term" value="C:cytoplasm"/>
    <property type="evidence" value="ECO:0007669"/>
    <property type="project" value="TreeGrafter"/>
</dbReference>
<dbReference type="GO" id="GO:0008184">
    <property type="term" value="F:glycogen phosphorylase activity"/>
    <property type="evidence" value="ECO:0007669"/>
    <property type="project" value="InterPro"/>
</dbReference>
<evidence type="ECO:0000256" key="10">
    <source>
        <dbReference type="PIRSR" id="PIRSR000460-1"/>
    </source>
</evidence>
<dbReference type="AlphaFoldDB" id="A0A8S1JBA6"/>
<comment type="cofactor">
    <cofactor evidence="2 11">
        <name>pyridoxal 5'-phosphate</name>
        <dbReference type="ChEBI" id="CHEBI:597326"/>
    </cofactor>
</comment>
<proteinExistence type="inferred from homology"/>
<dbReference type="GO" id="GO:0030170">
    <property type="term" value="F:pyridoxal phosphate binding"/>
    <property type="evidence" value="ECO:0007669"/>
    <property type="project" value="InterPro"/>
</dbReference>
<dbReference type="GO" id="GO:0005980">
    <property type="term" value="P:glycogen catabolic process"/>
    <property type="evidence" value="ECO:0007669"/>
    <property type="project" value="TreeGrafter"/>
</dbReference>
<dbReference type="PANTHER" id="PTHR11468">
    <property type="entry name" value="GLYCOGEN PHOSPHORYLASE"/>
    <property type="match status" value="1"/>
</dbReference>
<dbReference type="FunFam" id="3.40.50.2000:FF:000197">
    <property type="entry name" value="Alpha-1,4 glucan phosphorylase"/>
    <property type="match status" value="1"/>
</dbReference>
<keyword evidence="4" id="KW-0021">Allosteric enzyme</keyword>
<dbReference type="InterPro" id="IPR035090">
    <property type="entry name" value="Pyridoxal_P_attach_site"/>
</dbReference>
<evidence type="ECO:0000256" key="11">
    <source>
        <dbReference type="RuleBase" id="RU000587"/>
    </source>
</evidence>
<dbReference type="PIRSF" id="PIRSF000460">
    <property type="entry name" value="Pprylas_GlgP"/>
    <property type="match status" value="1"/>
</dbReference>
<dbReference type="PROSITE" id="PS00102">
    <property type="entry name" value="PHOSPHORYLASE"/>
    <property type="match status" value="1"/>
</dbReference>
<evidence type="ECO:0000256" key="8">
    <source>
        <dbReference type="ARBA" id="ARBA00022898"/>
    </source>
</evidence>
<keyword evidence="5" id="KW-0597">Phosphoprotein</keyword>
<evidence type="ECO:0000313" key="13">
    <source>
        <dbReference type="EMBL" id="CAD7703361.1"/>
    </source>
</evidence>
<reference evidence="13" key="1">
    <citation type="submission" date="2020-12" db="EMBL/GenBank/DDBJ databases">
        <authorList>
            <person name="Iha C."/>
        </authorList>
    </citation>
    <scope>NUCLEOTIDE SEQUENCE</scope>
</reference>
<dbReference type="Pfam" id="PF00343">
    <property type="entry name" value="Phosphorylase"/>
    <property type="match status" value="1"/>
</dbReference>
<accession>A0A8S1JBA6</accession>
<feature type="modified residue" description="N6-(pyridoxal phosphate)lysine" evidence="10">
    <location>
        <position position="735"/>
    </location>
</feature>
<comment type="function">
    <text evidence="11">Allosteric enzyme that catalyzes the rate-limiting step in glycogen catabolism, the phosphorolytic cleavage of glycogen to produce glucose-1-phosphate, and plays a central role in maintaining cellular and organismal glucose homeostasis.</text>
</comment>